<dbReference type="RefSeq" id="WP_013799636.1">
    <property type="nucleotide sequence ID" value="NC_015562.1"/>
</dbReference>
<dbReference type="AlphaFoldDB" id="F6BAV5"/>
<name>F6BAV5_METIK</name>
<organism evidence="2">
    <name type="scientific">Methanotorris igneus (strain DSM 5666 / JCM 11834 / Kol 5)</name>
    <dbReference type="NCBI Taxonomy" id="880724"/>
    <lineage>
        <taxon>Archaea</taxon>
        <taxon>Methanobacteriati</taxon>
        <taxon>Methanobacteriota</taxon>
        <taxon>Methanomada group</taxon>
        <taxon>Methanococci</taxon>
        <taxon>Methanococcales</taxon>
        <taxon>Methanocaldococcaceae</taxon>
        <taxon>Methanotorris</taxon>
    </lineage>
</organism>
<evidence type="ECO:0000313" key="1">
    <source>
        <dbReference type="EMBL" id="AEF97042.1"/>
    </source>
</evidence>
<dbReference type="Proteomes" id="UP000009227">
    <property type="component" value="Chromosome"/>
</dbReference>
<dbReference type="STRING" id="880724.Metig_1508"/>
<reference evidence="1 2" key="1">
    <citation type="submission" date="2011-05" db="EMBL/GenBank/DDBJ databases">
        <title>Complete sequence of Methanotorris igneus Kol 5.</title>
        <authorList>
            <consortium name="US DOE Joint Genome Institute"/>
            <person name="Lucas S."/>
            <person name="Han J."/>
            <person name="Lapidus A."/>
            <person name="Cheng J.-F."/>
            <person name="Goodwin L."/>
            <person name="Pitluck S."/>
            <person name="Peters L."/>
            <person name="Mikhailova N."/>
            <person name="Chertkov O."/>
            <person name="Han C."/>
            <person name="Tapia R."/>
            <person name="Land M."/>
            <person name="Hauser L."/>
            <person name="Kyrpides N."/>
            <person name="Ivanova N."/>
            <person name="Pagani I."/>
            <person name="Sieprawska-Lupa M."/>
            <person name="Whitman W."/>
            <person name="Woyke T."/>
        </authorList>
    </citation>
    <scope>NUCLEOTIDE SEQUENCE [LARGE SCALE GENOMIC DNA]</scope>
    <source>
        <strain evidence="2">DSM 5666 / JCM 11834 / Kol 5</strain>
    </source>
</reference>
<sequence>MVVKDEDIDSIICKCIDALKKCENDFVMYILRLLNQLSPSKKYAEDVINVLDKFVDNYDFEDIISNILEKYNNIIQ</sequence>
<dbReference type="KEGG" id="mig:Metig_1508"/>
<dbReference type="GeneID" id="10644381"/>
<dbReference type="EMBL" id="CP002737">
    <property type="protein sequence ID" value="AEF97042.1"/>
    <property type="molecule type" value="Genomic_DNA"/>
</dbReference>
<dbReference type="HOGENOM" id="CLU_2645917_0_0_2"/>
<keyword evidence="2" id="KW-1185">Reference proteome</keyword>
<gene>
    <name evidence="1" type="ordered locus">Metig_1508</name>
</gene>
<protein>
    <submittedName>
        <fullName evidence="1">Uncharacterized protein</fullName>
    </submittedName>
</protein>
<proteinExistence type="predicted"/>
<accession>F6BAV5</accession>
<evidence type="ECO:0000313" key="2">
    <source>
        <dbReference type="Proteomes" id="UP000009227"/>
    </source>
</evidence>